<keyword evidence="1" id="KW-0812">Transmembrane</keyword>
<gene>
    <name evidence="2" type="ORF">SAMN05878391_0372</name>
</gene>
<organism evidence="2 3">
    <name type="scientific">Salinicoccus kekensis</name>
    <dbReference type="NCBI Taxonomy" id="714307"/>
    <lineage>
        <taxon>Bacteria</taxon>
        <taxon>Bacillati</taxon>
        <taxon>Bacillota</taxon>
        <taxon>Bacilli</taxon>
        <taxon>Bacillales</taxon>
        <taxon>Staphylococcaceae</taxon>
        <taxon>Salinicoccus</taxon>
    </lineage>
</organism>
<keyword evidence="1" id="KW-0472">Membrane</keyword>
<name>A0A285UCL4_9STAP</name>
<evidence type="ECO:0000313" key="2">
    <source>
        <dbReference type="EMBL" id="SOC38316.1"/>
    </source>
</evidence>
<dbReference type="EMBL" id="OBQF01000001">
    <property type="protein sequence ID" value="SOC38316.1"/>
    <property type="molecule type" value="Genomic_DNA"/>
</dbReference>
<dbReference type="Proteomes" id="UP000219412">
    <property type="component" value="Unassembled WGS sequence"/>
</dbReference>
<dbReference type="AlphaFoldDB" id="A0A285UCL4"/>
<keyword evidence="3" id="KW-1185">Reference proteome</keyword>
<proteinExistence type="predicted"/>
<protein>
    <submittedName>
        <fullName evidence="2">Uncharacterized protein</fullName>
    </submittedName>
</protein>
<accession>A0A285UCL4</accession>
<sequence length="258" mass="29963">MIHKMYKRMVWAALAGTVISIVPFLIYYLFSGDLESFLVFSIIILVTGLVSAGIGLYFANITEKHDPGLNELKYRSIDHIIIKQDIWYFKRLMMFDEKGKYIGMATMDIKTIKHFFLSFLSHFSIIVPIDYHLRDHRGDLISIFKRRGFRSAIVDIFDNERKTIGRVEFDELKVIIKFKGTVFTEDDSYPVTTEFLFEDADVRGLLHLSSFSNAIAYHNIFRSMHNEVAKLDEPISTDTGKVALTLMAILYYVRWNTN</sequence>
<keyword evidence="1" id="KW-1133">Transmembrane helix</keyword>
<feature type="transmembrane region" description="Helical" evidence="1">
    <location>
        <begin position="9"/>
        <end position="30"/>
    </location>
</feature>
<feature type="transmembrane region" description="Helical" evidence="1">
    <location>
        <begin position="36"/>
        <end position="59"/>
    </location>
</feature>
<dbReference type="RefSeq" id="WP_097038547.1">
    <property type="nucleotide sequence ID" value="NZ_OBQF01000001.1"/>
</dbReference>
<evidence type="ECO:0000256" key="1">
    <source>
        <dbReference type="SAM" id="Phobius"/>
    </source>
</evidence>
<evidence type="ECO:0000313" key="3">
    <source>
        <dbReference type="Proteomes" id="UP000219412"/>
    </source>
</evidence>
<dbReference type="OrthoDB" id="2389879at2"/>
<reference evidence="3" key="1">
    <citation type="submission" date="2017-08" db="EMBL/GenBank/DDBJ databases">
        <authorList>
            <person name="Varghese N."/>
            <person name="Submissions S."/>
        </authorList>
    </citation>
    <scope>NUCLEOTIDE SEQUENCE [LARGE SCALE GENOMIC DNA]</scope>
    <source>
        <strain evidence="3">DSM 23173</strain>
    </source>
</reference>